<dbReference type="PROSITE" id="PS51257">
    <property type="entry name" value="PROKAR_LIPOPROTEIN"/>
    <property type="match status" value="1"/>
</dbReference>
<dbReference type="RefSeq" id="WP_343913855.1">
    <property type="nucleotide sequence ID" value="NZ_BAAAGE010000004.1"/>
</dbReference>
<comment type="caution">
    <text evidence="1">The sequence shown here is derived from an EMBL/GenBank/DDBJ whole genome shotgun (WGS) entry which is preliminary data.</text>
</comment>
<sequence length="288" mass="32268">MKNICKLSIIIITIFLTSCETDVTNDITLNETTPKLVINGGLERNIVTPLSAQRIQLTTTGSFLSNEDLPVVEDASVTISDGTDTWAFSYRGNGVYENDQIIPQIGNTYTITIVWNGETYEGSDTITEVPRFDDFYFEFEEETIATDEGYFVKFDTTDPAGVQNFYHYRLFRNNEFIIVPDPGNSQVLIVSDEFFDGRQRIGVNPNDEVPFEVGDIATAQQLAISEDYFDFLNELFVQTGNLGNPIIGNPPPASIRGNLINLNNPNNRALGYFYAVDIEEDTITITED</sequence>
<gene>
    <name evidence="1" type="ORF">GCM10009430_38140</name>
</gene>
<proteinExistence type="predicted"/>
<dbReference type="EMBL" id="BAAAGE010000004">
    <property type="protein sequence ID" value="GAA0728767.1"/>
    <property type="molecule type" value="Genomic_DNA"/>
</dbReference>
<evidence type="ECO:0000313" key="2">
    <source>
        <dbReference type="Proteomes" id="UP001501758"/>
    </source>
</evidence>
<protein>
    <submittedName>
        <fullName evidence="1">DUF4249 domain-containing protein</fullName>
    </submittedName>
</protein>
<dbReference type="Pfam" id="PF14054">
    <property type="entry name" value="DUF4249"/>
    <property type="match status" value="1"/>
</dbReference>
<accession>A0ABN1J4X9</accession>
<keyword evidence="2" id="KW-1185">Reference proteome</keyword>
<organism evidence="1 2">
    <name type="scientific">Aquimarina litoralis</name>
    <dbReference type="NCBI Taxonomy" id="584605"/>
    <lineage>
        <taxon>Bacteria</taxon>
        <taxon>Pseudomonadati</taxon>
        <taxon>Bacteroidota</taxon>
        <taxon>Flavobacteriia</taxon>
        <taxon>Flavobacteriales</taxon>
        <taxon>Flavobacteriaceae</taxon>
        <taxon>Aquimarina</taxon>
    </lineage>
</organism>
<dbReference type="Proteomes" id="UP001501758">
    <property type="component" value="Unassembled WGS sequence"/>
</dbReference>
<reference evidence="1 2" key="1">
    <citation type="journal article" date="2019" name="Int. J. Syst. Evol. Microbiol.">
        <title>The Global Catalogue of Microorganisms (GCM) 10K type strain sequencing project: providing services to taxonomists for standard genome sequencing and annotation.</title>
        <authorList>
            <consortium name="The Broad Institute Genomics Platform"/>
            <consortium name="The Broad Institute Genome Sequencing Center for Infectious Disease"/>
            <person name="Wu L."/>
            <person name="Ma J."/>
        </authorList>
    </citation>
    <scope>NUCLEOTIDE SEQUENCE [LARGE SCALE GENOMIC DNA]</scope>
    <source>
        <strain evidence="1 2">JCM 15974</strain>
    </source>
</reference>
<dbReference type="InterPro" id="IPR025345">
    <property type="entry name" value="DUF4249"/>
</dbReference>
<evidence type="ECO:0000313" key="1">
    <source>
        <dbReference type="EMBL" id="GAA0728767.1"/>
    </source>
</evidence>
<name>A0ABN1J4X9_9FLAO</name>